<dbReference type="PANTHER" id="PTHR34471:SF1">
    <property type="entry name" value="ARGININE REPRESSOR"/>
    <property type="match status" value="1"/>
</dbReference>
<comment type="function">
    <text evidence="8">Regulates arginine biosynthesis genes.</text>
</comment>
<keyword evidence="5 8" id="KW-0805">Transcription regulation</keyword>
<dbReference type="GeneID" id="95359009"/>
<evidence type="ECO:0000313" key="12">
    <source>
        <dbReference type="Proteomes" id="UP000017052"/>
    </source>
</evidence>
<comment type="pathway">
    <text evidence="8">Amino-acid biosynthesis; L-arginine biosynthesis [regulation].</text>
</comment>
<proteinExistence type="inferred from homology"/>
<gene>
    <name evidence="8" type="primary">argR</name>
    <name evidence="11" type="ORF">HMPREF0682_1334</name>
</gene>
<dbReference type="HAMAP" id="MF_00173">
    <property type="entry name" value="Arg_repressor"/>
    <property type="match status" value="1"/>
</dbReference>
<dbReference type="GO" id="GO:0005737">
    <property type="term" value="C:cytoplasm"/>
    <property type="evidence" value="ECO:0007669"/>
    <property type="project" value="UniProtKB-SubCell"/>
</dbReference>
<evidence type="ECO:0000256" key="4">
    <source>
        <dbReference type="ARBA" id="ARBA00022491"/>
    </source>
</evidence>
<feature type="domain" description="Arginine repressor DNA-binding" evidence="9">
    <location>
        <begin position="13"/>
        <end position="73"/>
    </location>
</feature>
<dbReference type="Gene3D" id="1.10.10.10">
    <property type="entry name" value="Winged helix-like DNA-binding domain superfamily/Winged helix DNA-binding domain"/>
    <property type="match status" value="1"/>
</dbReference>
<dbReference type="SUPFAM" id="SSF46785">
    <property type="entry name" value="Winged helix' DNA-binding domain"/>
    <property type="match status" value="1"/>
</dbReference>
<dbReference type="InterPro" id="IPR036251">
    <property type="entry name" value="Arg_repress_C_sf"/>
</dbReference>
<comment type="subcellular location">
    <subcellularLocation>
        <location evidence="1 8">Cytoplasm</location>
    </subcellularLocation>
</comment>
<dbReference type="PRINTS" id="PR01467">
    <property type="entry name" value="ARGREPRESSOR"/>
</dbReference>
<dbReference type="AlphaFoldDB" id="U2S5H5"/>
<sequence>MSASASERAGSSRVARQGLILELIQAHEIGSQNELADMLAEHGIRVSQGTLSKDLLDIGAVRVRSSAGVLVYAPPGLDVASDRTLREQRLARVCAEVLVSAEASANLLVIKTPPGAAQYVASAIDRVSRPAILGTIAGDDTVVVVTRSPDGGQAVAQYFLAMARTGRPPAYRG</sequence>
<feature type="domain" description="Arginine repressor C-terminal" evidence="10">
    <location>
        <begin position="95"/>
        <end position="159"/>
    </location>
</feature>
<dbReference type="InterPro" id="IPR020900">
    <property type="entry name" value="Arg_repress_DNA-bd"/>
</dbReference>
<keyword evidence="12" id="KW-1185">Reference proteome</keyword>
<dbReference type="Proteomes" id="UP000017052">
    <property type="component" value="Unassembled WGS sequence"/>
</dbReference>
<dbReference type="GO" id="GO:0051259">
    <property type="term" value="P:protein complex oligomerization"/>
    <property type="evidence" value="ECO:0007669"/>
    <property type="project" value="InterPro"/>
</dbReference>
<keyword evidence="8" id="KW-0028">Amino-acid biosynthesis</keyword>
<evidence type="ECO:0000256" key="1">
    <source>
        <dbReference type="ARBA" id="ARBA00004496"/>
    </source>
</evidence>
<evidence type="ECO:0000256" key="5">
    <source>
        <dbReference type="ARBA" id="ARBA00023015"/>
    </source>
</evidence>
<dbReference type="RefSeq" id="WP_021796670.1">
    <property type="nucleotide sequence ID" value="NZ_ACVN02000070.1"/>
</dbReference>
<evidence type="ECO:0000256" key="3">
    <source>
        <dbReference type="ARBA" id="ARBA00022490"/>
    </source>
</evidence>
<protein>
    <recommendedName>
        <fullName evidence="8">Arginine repressor</fullName>
    </recommendedName>
</protein>
<evidence type="ECO:0000256" key="2">
    <source>
        <dbReference type="ARBA" id="ARBA00008316"/>
    </source>
</evidence>
<evidence type="ECO:0000256" key="7">
    <source>
        <dbReference type="ARBA" id="ARBA00023163"/>
    </source>
</evidence>
<organism evidence="11 12">
    <name type="scientific">Propionibacterium acidifaciens F0233</name>
    <dbReference type="NCBI Taxonomy" id="553198"/>
    <lineage>
        <taxon>Bacteria</taxon>
        <taxon>Bacillati</taxon>
        <taxon>Actinomycetota</taxon>
        <taxon>Actinomycetes</taxon>
        <taxon>Propionibacteriales</taxon>
        <taxon>Propionibacteriaceae</taxon>
        <taxon>Propionibacterium</taxon>
    </lineage>
</organism>
<comment type="caution">
    <text evidence="11">The sequence shown here is derived from an EMBL/GenBank/DDBJ whole genome shotgun (WGS) entry which is preliminary data.</text>
</comment>
<dbReference type="InterPro" id="IPR001669">
    <property type="entry name" value="Arg_repress"/>
</dbReference>
<evidence type="ECO:0000259" key="9">
    <source>
        <dbReference type="Pfam" id="PF01316"/>
    </source>
</evidence>
<dbReference type="OrthoDB" id="7060358at2"/>
<evidence type="ECO:0000313" key="11">
    <source>
        <dbReference type="EMBL" id="ERK60933.1"/>
    </source>
</evidence>
<keyword evidence="6 8" id="KW-0238">DNA-binding</keyword>
<dbReference type="UniPathway" id="UPA00068"/>
<dbReference type="GO" id="GO:0006526">
    <property type="term" value="P:L-arginine biosynthetic process"/>
    <property type="evidence" value="ECO:0007669"/>
    <property type="project" value="UniProtKB-UniPathway"/>
</dbReference>
<dbReference type="SUPFAM" id="SSF55252">
    <property type="entry name" value="C-terminal domain of arginine repressor"/>
    <property type="match status" value="1"/>
</dbReference>
<dbReference type="Pfam" id="PF01316">
    <property type="entry name" value="Arg_repressor"/>
    <property type="match status" value="1"/>
</dbReference>
<evidence type="ECO:0000256" key="6">
    <source>
        <dbReference type="ARBA" id="ARBA00023125"/>
    </source>
</evidence>
<dbReference type="Gene3D" id="3.30.1360.40">
    <property type="match status" value="1"/>
</dbReference>
<dbReference type="EMBL" id="ACVN02000070">
    <property type="protein sequence ID" value="ERK60933.1"/>
    <property type="molecule type" value="Genomic_DNA"/>
</dbReference>
<dbReference type="InterPro" id="IPR020899">
    <property type="entry name" value="Arg_repress_C"/>
</dbReference>
<reference evidence="11" key="1">
    <citation type="submission" date="2013-08" db="EMBL/GenBank/DDBJ databases">
        <authorList>
            <person name="Durkin A.S."/>
            <person name="Haft D.R."/>
            <person name="McCorrison J."/>
            <person name="Torralba M."/>
            <person name="Gillis M."/>
            <person name="Haft D.H."/>
            <person name="Methe B."/>
            <person name="Sutton G."/>
            <person name="Nelson K.E."/>
        </authorList>
    </citation>
    <scope>NUCLEOTIDE SEQUENCE [LARGE SCALE GENOMIC DNA]</scope>
    <source>
        <strain evidence="11">F0233</strain>
    </source>
</reference>
<dbReference type="GO" id="GO:0003700">
    <property type="term" value="F:DNA-binding transcription factor activity"/>
    <property type="evidence" value="ECO:0007669"/>
    <property type="project" value="UniProtKB-UniRule"/>
</dbReference>
<keyword evidence="4 8" id="KW-0678">Repressor</keyword>
<dbReference type="GO" id="GO:1900079">
    <property type="term" value="P:regulation of arginine biosynthetic process"/>
    <property type="evidence" value="ECO:0007669"/>
    <property type="project" value="UniProtKB-UniRule"/>
</dbReference>
<dbReference type="InterPro" id="IPR036390">
    <property type="entry name" value="WH_DNA-bd_sf"/>
</dbReference>
<comment type="similarity">
    <text evidence="2 8">Belongs to the ArgR family.</text>
</comment>
<keyword evidence="3 8" id="KW-0963">Cytoplasm</keyword>
<evidence type="ECO:0000256" key="8">
    <source>
        <dbReference type="HAMAP-Rule" id="MF_00173"/>
    </source>
</evidence>
<name>U2S5H5_9ACTN</name>
<keyword evidence="7 8" id="KW-0804">Transcription</keyword>
<dbReference type="InterPro" id="IPR036388">
    <property type="entry name" value="WH-like_DNA-bd_sf"/>
</dbReference>
<dbReference type="GO" id="GO:0003677">
    <property type="term" value="F:DNA binding"/>
    <property type="evidence" value="ECO:0007669"/>
    <property type="project" value="UniProtKB-KW"/>
</dbReference>
<evidence type="ECO:0000259" key="10">
    <source>
        <dbReference type="Pfam" id="PF02863"/>
    </source>
</evidence>
<dbReference type="GO" id="GO:0034618">
    <property type="term" value="F:arginine binding"/>
    <property type="evidence" value="ECO:0007669"/>
    <property type="project" value="InterPro"/>
</dbReference>
<dbReference type="Pfam" id="PF02863">
    <property type="entry name" value="Arg_repressor_C"/>
    <property type="match status" value="1"/>
</dbReference>
<dbReference type="PANTHER" id="PTHR34471">
    <property type="entry name" value="ARGININE REPRESSOR"/>
    <property type="match status" value="1"/>
</dbReference>
<keyword evidence="8" id="KW-0055">Arginine biosynthesis</keyword>
<accession>U2S5H5</accession>